<reference evidence="3" key="1">
    <citation type="submission" date="2021-01" db="EMBL/GenBank/DDBJ databases">
        <authorList>
            <person name="Corre E."/>
            <person name="Pelletier E."/>
            <person name="Niang G."/>
            <person name="Scheremetjew M."/>
            <person name="Finn R."/>
            <person name="Kale V."/>
            <person name="Holt S."/>
            <person name="Cochrane G."/>
            <person name="Meng A."/>
            <person name="Brown T."/>
            <person name="Cohen L."/>
        </authorList>
    </citation>
    <scope>NUCLEOTIDE SEQUENCE</scope>
    <source>
        <strain evidence="3">CCMP1258.1</strain>
    </source>
</reference>
<accession>A0A6U3FLA1</accession>
<feature type="domain" description="DUF1279" evidence="2">
    <location>
        <begin position="118"/>
        <end position="199"/>
    </location>
</feature>
<dbReference type="InterPro" id="IPR045866">
    <property type="entry name" value="FAM210A/B-like"/>
</dbReference>
<dbReference type="PANTHER" id="PTHR21377">
    <property type="entry name" value="PROTEIN FAM210B, MITOCHONDRIAL"/>
    <property type="match status" value="1"/>
</dbReference>
<feature type="chain" id="PRO_5030160031" description="DUF1279 domain-containing protein" evidence="1">
    <location>
        <begin position="19"/>
        <end position="216"/>
    </location>
</feature>
<proteinExistence type="predicted"/>
<organism evidence="3">
    <name type="scientific">Bigelowiella natans</name>
    <name type="common">Pedinomonas minutissima</name>
    <name type="synonym">Chlorarachnion sp. (strain CCMP621)</name>
    <dbReference type="NCBI Taxonomy" id="227086"/>
    <lineage>
        <taxon>Eukaryota</taxon>
        <taxon>Sar</taxon>
        <taxon>Rhizaria</taxon>
        <taxon>Cercozoa</taxon>
        <taxon>Chlorarachniophyceae</taxon>
        <taxon>Bigelowiella</taxon>
    </lineage>
</organism>
<dbReference type="GO" id="GO:0005739">
    <property type="term" value="C:mitochondrion"/>
    <property type="evidence" value="ECO:0007669"/>
    <property type="project" value="TreeGrafter"/>
</dbReference>
<evidence type="ECO:0000313" key="3">
    <source>
        <dbReference type="EMBL" id="CAD9578937.1"/>
    </source>
</evidence>
<evidence type="ECO:0000259" key="2">
    <source>
        <dbReference type="Pfam" id="PF06916"/>
    </source>
</evidence>
<dbReference type="Pfam" id="PF06916">
    <property type="entry name" value="FAM210A-B_dom"/>
    <property type="match status" value="1"/>
</dbReference>
<gene>
    <name evidence="3" type="ORF">BIGN1055_LOCUS735</name>
</gene>
<dbReference type="InterPro" id="IPR009688">
    <property type="entry name" value="FAM210A/B-like_dom"/>
</dbReference>
<keyword evidence="1" id="KW-0732">Signal</keyword>
<feature type="signal peptide" evidence="1">
    <location>
        <begin position="1"/>
        <end position="18"/>
    </location>
</feature>
<dbReference type="AlphaFoldDB" id="A0A6U3FLA1"/>
<evidence type="ECO:0000256" key="1">
    <source>
        <dbReference type="SAM" id="SignalP"/>
    </source>
</evidence>
<sequence>MAACLSQATIPFLLGAAATILFLSSDPSYKPRLSKPVQVPRGSTLPNMRLASPSLSQMKIPLYSTNGKNALQKIERLTLIPGVRVKCKASDNAEDATKKYGLEVGLFKAMRSGNKADAKGLLKKYGSAYLATSISLAAVSFGICYLLVDNGVDVPALLSKVGIDSSGATTKAGTAAIAYAAHKAASPIRFPPTVALTPIVAEKLFGQKVDSKDQEK</sequence>
<dbReference type="EMBL" id="HBHA01001150">
    <property type="protein sequence ID" value="CAD9578937.1"/>
    <property type="molecule type" value="Transcribed_RNA"/>
</dbReference>
<dbReference type="PANTHER" id="PTHR21377:SF0">
    <property type="entry name" value="PROTEIN FAM210B, MITOCHONDRIAL"/>
    <property type="match status" value="1"/>
</dbReference>
<protein>
    <recommendedName>
        <fullName evidence="2">DUF1279 domain-containing protein</fullName>
    </recommendedName>
</protein>
<name>A0A6U3FLA1_BIGNA</name>